<organism evidence="1">
    <name type="scientific">viral metagenome</name>
    <dbReference type="NCBI Taxonomy" id="1070528"/>
    <lineage>
        <taxon>unclassified sequences</taxon>
        <taxon>metagenomes</taxon>
        <taxon>organismal metagenomes</taxon>
    </lineage>
</organism>
<proteinExistence type="predicted"/>
<dbReference type="EMBL" id="MT142362">
    <property type="protein sequence ID" value="QJA79001.1"/>
    <property type="molecule type" value="Genomic_DNA"/>
</dbReference>
<dbReference type="AlphaFoldDB" id="A0A6M3KBG5"/>
<evidence type="ECO:0000313" key="1">
    <source>
        <dbReference type="EMBL" id="QJA79001.1"/>
    </source>
</evidence>
<sequence>MNRLIIILIIILAIVPTRAYATPDYRPEPVPFTSVEELSLFLVADDTDNTLFLTAGKDGIIQFNGQCEDYAFNLQKRAKEAGYIMETELLSKTDCIKWKKYIEGDPYSLGYNDAHMIDKVYIGNEVWFIEPANDNKWNPYRLD</sequence>
<reference evidence="1" key="1">
    <citation type="submission" date="2020-03" db="EMBL/GenBank/DDBJ databases">
        <title>The deep terrestrial virosphere.</title>
        <authorList>
            <person name="Holmfeldt K."/>
            <person name="Nilsson E."/>
            <person name="Simone D."/>
            <person name="Lopez-Fernandez M."/>
            <person name="Wu X."/>
            <person name="de Brujin I."/>
            <person name="Lundin D."/>
            <person name="Andersson A."/>
            <person name="Bertilsson S."/>
            <person name="Dopson M."/>
        </authorList>
    </citation>
    <scope>NUCLEOTIDE SEQUENCE</scope>
    <source>
        <strain evidence="1">MM415A00956</strain>
    </source>
</reference>
<name>A0A6M3KBG5_9ZZZZ</name>
<protein>
    <submittedName>
        <fullName evidence="1">Uncharacterized protein</fullName>
    </submittedName>
</protein>
<gene>
    <name evidence="1" type="ORF">MM415A00956_0027</name>
</gene>
<accession>A0A6M3KBG5</accession>